<evidence type="ECO:0000313" key="1">
    <source>
        <dbReference type="EMBL" id="KAK9783856.1"/>
    </source>
</evidence>
<dbReference type="Proteomes" id="UP001465668">
    <property type="component" value="Unassembled WGS sequence"/>
</dbReference>
<comment type="caution">
    <text evidence="1">The sequence shown here is derived from an EMBL/GenBank/DDBJ whole genome shotgun (WGS) entry which is preliminary data.</text>
</comment>
<organism evidence="1 2">
    <name type="scientific">Seiridium cardinale</name>
    <dbReference type="NCBI Taxonomy" id="138064"/>
    <lineage>
        <taxon>Eukaryota</taxon>
        <taxon>Fungi</taxon>
        <taxon>Dikarya</taxon>
        <taxon>Ascomycota</taxon>
        <taxon>Pezizomycotina</taxon>
        <taxon>Sordariomycetes</taxon>
        <taxon>Xylariomycetidae</taxon>
        <taxon>Amphisphaeriales</taxon>
        <taxon>Sporocadaceae</taxon>
        <taxon>Seiridium</taxon>
    </lineage>
</organism>
<reference evidence="1 2" key="1">
    <citation type="submission" date="2024-02" db="EMBL/GenBank/DDBJ databases">
        <title>First draft genome assembly of two strains of Seiridium cardinale.</title>
        <authorList>
            <person name="Emiliani G."/>
            <person name="Scali E."/>
        </authorList>
    </citation>
    <scope>NUCLEOTIDE SEQUENCE [LARGE SCALE GENOMIC DNA]</scope>
    <source>
        <strain evidence="1 2">BM-138-000479</strain>
    </source>
</reference>
<sequence>MTRNQPDPLQWHVDVPDRTLTRRYLAFGEKDLEEFTDGVKCISALRTAVSYGLAPQPTAMCQLANTFVPLQALDLQFWDPIVKNHSLRREYRAAFAKGLTTLHGKLPALEDLRISSNHSSCT</sequence>
<accession>A0ABR2Y9T5</accession>
<protein>
    <submittedName>
        <fullName evidence="1">F-box domain-containing protein</fullName>
    </submittedName>
</protein>
<gene>
    <name evidence="1" type="ORF">SCAR479_00415</name>
</gene>
<name>A0ABR2Y9T5_9PEZI</name>
<dbReference type="EMBL" id="JARVKM010000001">
    <property type="protein sequence ID" value="KAK9783856.1"/>
    <property type="molecule type" value="Genomic_DNA"/>
</dbReference>
<evidence type="ECO:0000313" key="2">
    <source>
        <dbReference type="Proteomes" id="UP001465668"/>
    </source>
</evidence>
<keyword evidence="2" id="KW-1185">Reference proteome</keyword>
<proteinExistence type="predicted"/>